<dbReference type="RefSeq" id="WP_007764134.1">
    <property type="nucleotide sequence ID" value="NZ_AKBZ01000007.1"/>
</dbReference>
<comment type="caution">
    <text evidence="1">The sequence shown here is derived from an EMBL/GenBank/DDBJ whole genome shotgun (WGS) entry which is preliminary data.</text>
</comment>
<dbReference type="EMBL" id="AGXW01000010">
    <property type="protein sequence ID" value="EKJ90268.1"/>
    <property type="molecule type" value="Genomic_DNA"/>
</dbReference>
<gene>
    <name evidence="1" type="ORF">HMPREF1057_02713</name>
</gene>
<evidence type="ECO:0000313" key="1">
    <source>
        <dbReference type="EMBL" id="EKJ90268.1"/>
    </source>
</evidence>
<reference evidence="1 2" key="1">
    <citation type="submission" date="2012-02" db="EMBL/GenBank/DDBJ databases">
        <title>The Genome Sequence of Bacteroides finegoldii CL09T03C10.</title>
        <authorList>
            <consortium name="The Broad Institute Genome Sequencing Platform"/>
            <person name="Earl A."/>
            <person name="Ward D."/>
            <person name="Feldgarden M."/>
            <person name="Gevers D."/>
            <person name="Zitomersky N.L."/>
            <person name="Coyne M.J."/>
            <person name="Comstock L.E."/>
            <person name="Young S.K."/>
            <person name="Zeng Q."/>
            <person name="Gargeya S."/>
            <person name="Fitzgerald M."/>
            <person name="Haas B."/>
            <person name="Abouelleil A."/>
            <person name="Alvarado L."/>
            <person name="Arachchi H.M."/>
            <person name="Berlin A."/>
            <person name="Chapman S.B."/>
            <person name="Gearin G."/>
            <person name="Goldberg J."/>
            <person name="Griggs A."/>
            <person name="Gujja S."/>
            <person name="Hansen M."/>
            <person name="Heiman D."/>
            <person name="Howarth C."/>
            <person name="Larimer J."/>
            <person name="Lui A."/>
            <person name="MacDonald P.J.P."/>
            <person name="McCowen C."/>
            <person name="Montmayeur A."/>
            <person name="Murphy C."/>
            <person name="Neiman D."/>
            <person name="Pearson M."/>
            <person name="Priest M."/>
            <person name="Roberts A."/>
            <person name="Saif S."/>
            <person name="Shea T."/>
            <person name="Sisk P."/>
            <person name="Stolte C."/>
            <person name="Sykes S."/>
            <person name="Wortman J."/>
            <person name="Nusbaum C."/>
            <person name="Birren B."/>
        </authorList>
    </citation>
    <scope>NUCLEOTIDE SEQUENCE [LARGE SCALE GENOMIC DNA]</scope>
    <source>
        <strain evidence="1 2">CL09T03C10</strain>
    </source>
</reference>
<evidence type="ECO:0000313" key="2">
    <source>
        <dbReference type="Proteomes" id="UP000007995"/>
    </source>
</evidence>
<organism evidence="1 2">
    <name type="scientific">Bacteroides finegoldii CL09T03C10</name>
    <dbReference type="NCBI Taxonomy" id="997888"/>
    <lineage>
        <taxon>Bacteria</taxon>
        <taxon>Pseudomonadati</taxon>
        <taxon>Bacteroidota</taxon>
        <taxon>Bacteroidia</taxon>
        <taxon>Bacteroidales</taxon>
        <taxon>Bacteroidaceae</taxon>
        <taxon>Bacteroides</taxon>
    </lineage>
</organism>
<accession>K5DBD1</accession>
<sequence length="163" mass="16801">MAQINDGLTFGLDQFKFNNQVLGYISEEGLAWGGDKPEKVKINAAQVKSGPVKIIVKNNGTNVITFKLIQLDGPHCEAVMGGKTEVNGTYTPPVAVNLEGPAEILCTSGHAIRISKGSLSAKLSGNINGSEVLAIECELEILASADGGAGYTICPPASSSAGA</sequence>
<dbReference type="HOGENOM" id="CLU_134243_0_0_10"/>
<proteinExistence type="predicted"/>
<name>K5DBD1_9BACE</name>
<dbReference type="OrthoDB" id="1067916at2"/>
<dbReference type="AlphaFoldDB" id="K5DBD1"/>
<protein>
    <submittedName>
        <fullName evidence="1">Uncharacterized protein</fullName>
    </submittedName>
</protein>
<dbReference type="Proteomes" id="UP000007995">
    <property type="component" value="Unassembled WGS sequence"/>
</dbReference>